<dbReference type="GO" id="GO:0004930">
    <property type="term" value="F:G protein-coupled receptor activity"/>
    <property type="evidence" value="ECO:0007669"/>
    <property type="project" value="UniProtKB-KW"/>
</dbReference>
<dbReference type="InterPro" id="IPR000276">
    <property type="entry name" value="GPCR_Rhodpsn"/>
</dbReference>
<feature type="transmembrane region" description="Helical" evidence="12">
    <location>
        <begin position="116"/>
        <end position="137"/>
    </location>
</feature>
<keyword evidence="9" id="KW-0325">Glycoprotein</keyword>
<evidence type="ECO:0000256" key="4">
    <source>
        <dbReference type="ARBA" id="ARBA00022989"/>
    </source>
</evidence>
<dbReference type="AlphaFoldDB" id="A0A9D4CA45"/>
<dbReference type="PRINTS" id="PR00237">
    <property type="entry name" value="GPCRRHODOPSN"/>
</dbReference>
<evidence type="ECO:0000313" key="14">
    <source>
        <dbReference type="EMBL" id="KAH3719932.1"/>
    </source>
</evidence>
<dbReference type="InterPro" id="IPR000405">
    <property type="entry name" value="Galanin_rcpt"/>
</dbReference>
<evidence type="ECO:0000256" key="8">
    <source>
        <dbReference type="ARBA" id="ARBA00023170"/>
    </source>
</evidence>
<keyword evidence="4 12" id="KW-1133">Transmembrane helix</keyword>
<dbReference type="EMBL" id="JAIWYP010000013">
    <property type="protein sequence ID" value="KAH3719932.1"/>
    <property type="molecule type" value="Genomic_DNA"/>
</dbReference>
<dbReference type="InterPro" id="IPR017452">
    <property type="entry name" value="GPCR_Rhodpsn_7TM"/>
</dbReference>
<evidence type="ECO:0000256" key="5">
    <source>
        <dbReference type="ARBA" id="ARBA00023040"/>
    </source>
</evidence>
<proteinExistence type="inferred from homology"/>
<comment type="subcellular location">
    <subcellularLocation>
        <location evidence="1">Cell membrane</location>
        <topology evidence="1">Multi-pass membrane protein</topology>
    </subcellularLocation>
</comment>
<keyword evidence="7" id="KW-1015">Disulfide bond</keyword>
<dbReference type="GO" id="GO:0005886">
    <property type="term" value="C:plasma membrane"/>
    <property type="evidence" value="ECO:0007669"/>
    <property type="project" value="UniProtKB-SubCell"/>
</dbReference>
<feature type="transmembrane region" description="Helical" evidence="12">
    <location>
        <begin position="157"/>
        <end position="180"/>
    </location>
</feature>
<dbReference type="PANTHER" id="PTHR45695:SF23">
    <property type="entry name" value="GALANIN-LIKE G-PROTEIN COUPLED RECEPTOR NPR-9"/>
    <property type="match status" value="1"/>
</dbReference>
<keyword evidence="2" id="KW-1003">Cell membrane</keyword>
<dbReference type="SUPFAM" id="SSF81321">
    <property type="entry name" value="Family A G protein-coupled receptor-like"/>
    <property type="match status" value="1"/>
</dbReference>
<dbReference type="PRINTS" id="PR00663">
    <property type="entry name" value="GALANINR"/>
</dbReference>
<evidence type="ECO:0000256" key="6">
    <source>
        <dbReference type="ARBA" id="ARBA00023136"/>
    </source>
</evidence>
<reference evidence="14" key="1">
    <citation type="journal article" date="2019" name="bioRxiv">
        <title>The Genome of the Zebra Mussel, Dreissena polymorpha: A Resource for Invasive Species Research.</title>
        <authorList>
            <person name="McCartney M.A."/>
            <person name="Auch B."/>
            <person name="Kono T."/>
            <person name="Mallez S."/>
            <person name="Zhang Y."/>
            <person name="Obille A."/>
            <person name="Becker A."/>
            <person name="Abrahante J.E."/>
            <person name="Garbe J."/>
            <person name="Badalamenti J.P."/>
            <person name="Herman A."/>
            <person name="Mangelson H."/>
            <person name="Liachko I."/>
            <person name="Sullivan S."/>
            <person name="Sone E.D."/>
            <person name="Koren S."/>
            <person name="Silverstein K.A.T."/>
            <person name="Beckman K.B."/>
            <person name="Gohl D.M."/>
        </authorList>
    </citation>
    <scope>NUCLEOTIDE SEQUENCE</scope>
    <source>
        <strain evidence="14">Duluth1</strain>
        <tissue evidence="14">Whole animal</tissue>
    </source>
</reference>
<dbReference type="Proteomes" id="UP000828390">
    <property type="component" value="Unassembled WGS sequence"/>
</dbReference>
<name>A0A9D4CA45_DREPO</name>
<evidence type="ECO:0000256" key="3">
    <source>
        <dbReference type="ARBA" id="ARBA00022692"/>
    </source>
</evidence>
<evidence type="ECO:0000256" key="9">
    <source>
        <dbReference type="ARBA" id="ARBA00023180"/>
    </source>
</evidence>
<evidence type="ECO:0000313" key="15">
    <source>
        <dbReference type="Proteomes" id="UP000828390"/>
    </source>
</evidence>
<evidence type="ECO:0000256" key="11">
    <source>
        <dbReference type="RuleBase" id="RU000688"/>
    </source>
</evidence>
<feature type="transmembrane region" description="Helical" evidence="12">
    <location>
        <begin position="267"/>
        <end position="289"/>
    </location>
</feature>
<evidence type="ECO:0000259" key="13">
    <source>
        <dbReference type="PROSITE" id="PS50262"/>
    </source>
</evidence>
<comment type="caution">
    <text evidence="14">The sequence shown here is derived from an EMBL/GenBank/DDBJ whole genome shotgun (WGS) entry which is preliminary data.</text>
</comment>
<reference evidence="14" key="2">
    <citation type="submission" date="2020-11" db="EMBL/GenBank/DDBJ databases">
        <authorList>
            <person name="McCartney M.A."/>
            <person name="Auch B."/>
            <person name="Kono T."/>
            <person name="Mallez S."/>
            <person name="Becker A."/>
            <person name="Gohl D.M."/>
            <person name="Silverstein K.A.T."/>
            <person name="Koren S."/>
            <person name="Bechman K.B."/>
            <person name="Herman A."/>
            <person name="Abrahante J.E."/>
            <person name="Garbe J."/>
        </authorList>
    </citation>
    <scope>NUCLEOTIDE SEQUENCE</scope>
    <source>
        <strain evidence="14">Duluth1</strain>
        <tissue evidence="14">Whole animal</tissue>
    </source>
</reference>
<dbReference type="Pfam" id="PF00001">
    <property type="entry name" value="7tm_1"/>
    <property type="match status" value="1"/>
</dbReference>
<keyword evidence="5 11" id="KW-0297">G-protein coupled receptor</keyword>
<feature type="transmembrane region" description="Helical" evidence="12">
    <location>
        <begin position="206"/>
        <end position="230"/>
    </location>
</feature>
<keyword evidence="8 11" id="KW-0675">Receptor</keyword>
<feature type="domain" description="G-protein coupled receptors family 1 profile" evidence="13">
    <location>
        <begin position="59"/>
        <end position="323"/>
    </location>
</feature>
<gene>
    <name evidence="14" type="ORF">DPMN_062817</name>
</gene>
<dbReference type="SMART" id="SM01381">
    <property type="entry name" value="7TM_GPCR_Srsx"/>
    <property type="match status" value="1"/>
</dbReference>
<feature type="transmembrane region" description="Helical" evidence="12">
    <location>
        <begin position="80"/>
        <end position="104"/>
    </location>
</feature>
<evidence type="ECO:0000256" key="1">
    <source>
        <dbReference type="ARBA" id="ARBA00004651"/>
    </source>
</evidence>
<keyword evidence="6 12" id="KW-0472">Membrane</keyword>
<keyword evidence="3 11" id="KW-0812">Transmembrane</keyword>
<evidence type="ECO:0000256" key="10">
    <source>
        <dbReference type="ARBA" id="ARBA00023224"/>
    </source>
</evidence>
<protein>
    <recommendedName>
        <fullName evidence="13">G-protein coupled receptors family 1 profile domain-containing protein</fullName>
    </recommendedName>
</protein>
<feature type="transmembrane region" description="Helical" evidence="12">
    <location>
        <begin position="40"/>
        <end position="68"/>
    </location>
</feature>
<organism evidence="14 15">
    <name type="scientific">Dreissena polymorpha</name>
    <name type="common">Zebra mussel</name>
    <name type="synonym">Mytilus polymorpha</name>
    <dbReference type="NCBI Taxonomy" id="45954"/>
    <lineage>
        <taxon>Eukaryota</taxon>
        <taxon>Metazoa</taxon>
        <taxon>Spiralia</taxon>
        <taxon>Lophotrochozoa</taxon>
        <taxon>Mollusca</taxon>
        <taxon>Bivalvia</taxon>
        <taxon>Autobranchia</taxon>
        <taxon>Heteroconchia</taxon>
        <taxon>Euheterodonta</taxon>
        <taxon>Imparidentia</taxon>
        <taxon>Neoheterodontei</taxon>
        <taxon>Myida</taxon>
        <taxon>Dreissenoidea</taxon>
        <taxon>Dreissenidae</taxon>
        <taxon>Dreissena</taxon>
    </lineage>
</organism>
<accession>A0A9D4CA45</accession>
<feature type="transmembrane region" description="Helical" evidence="12">
    <location>
        <begin position="301"/>
        <end position="326"/>
    </location>
</feature>
<keyword evidence="10 11" id="KW-0807">Transducer</keyword>
<evidence type="ECO:0000256" key="12">
    <source>
        <dbReference type="SAM" id="Phobius"/>
    </source>
</evidence>
<dbReference type="Gene3D" id="1.20.1070.10">
    <property type="entry name" value="Rhodopsin 7-helix transmembrane proteins"/>
    <property type="match status" value="1"/>
</dbReference>
<sequence>MAATGADAAFENTTSIYPENSSQYGANVTLSADQELDMKFYAIFVPIVWGTVTFIGAFGNALVIFTLIRHGDKNATNYFVINLAISDFAFVVIVVPFTATLYVLPEWVFGEGMCKVTMYMIYVTLHATCLTLMAMTIDRYCAIVYAVQSRNWRTTTASMFVCLLVWLVSFVISLPFAIYFRTTVQPDNFVYCEDIWPEPKEIYNKASMAMVVMTTYVIPLTVIIYCYAMILNTLWRNKMVHGQCQTNGASTKKMNHQDKRRKRVTKLVASVVIVFAVFWLPIHVINLWIKFDPDFPRTPAMYAMKIVSHTLSYSNSCVNPFVYAFLSDGFRKAFRKTFPSIVQRFKICGGPVEDCPTQVCLVERTEQSKITATTVSNNTPAEERRLMQTDL</sequence>
<dbReference type="PROSITE" id="PS00237">
    <property type="entry name" value="G_PROTEIN_RECEP_F1_1"/>
    <property type="match status" value="1"/>
</dbReference>
<dbReference type="PANTHER" id="PTHR45695">
    <property type="entry name" value="LEUCOKININ RECEPTOR-RELATED"/>
    <property type="match status" value="1"/>
</dbReference>
<evidence type="ECO:0000256" key="7">
    <source>
        <dbReference type="ARBA" id="ARBA00023157"/>
    </source>
</evidence>
<dbReference type="PROSITE" id="PS50262">
    <property type="entry name" value="G_PROTEIN_RECEP_F1_2"/>
    <property type="match status" value="1"/>
</dbReference>
<keyword evidence="15" id="KW-1185">Reference proteome</keyword>
<evidence type="ECO:0000256" key="2">
    <source>
        <dbReference type="ARBA" id="ARBA00022475"/>
    </source>
</evidence>
<comment type="similarity">
    <text evidence="11">Belongs to the G-protein coupled receptor 1 family.</text>
</comment>